<evidence type="ECO:0000313" key="2">
    <source>
        <dbReference type="Proteomes" id="UP001280629"/>
    </source>
</evidence>
<organism evidence="1 2">
    <name type="scientific">Sporosarcina aquimarina</name>
    <dbReference type="NCBI Taxonomy" id="114975"/>
    <lineage>
        <taxon>Bacteria</taxon>
        <taxon>Bacillati</taxon>
        <taxon>Bacillota</taxon>
        <taxon>Bacilli</taxon>
        <taxon>Bacillales</taxon>
        <taxon>Caryophanaceae</taxon>
        <taxon>Sporosarcina</taxon>
    </lineage>
</organism>
<protein>
    <submittedName>
        <fullName evidence="1">Uncharacterized protein</fullName>
    </submittedName>
</protein>
<dbReference type="Proteomes" id="UP001280629">
    <property type="component" value="Unassembled WGS sequence"/>
</dbReference>
<dbReference type="Gene3D" id="2.120.10.30">
    <property type="entry name" value="TolB, C-terminal domain"/>
    <property type="match status" value="1"/>
</dbReference>
<dbReference type="EMBL" id="JAUBDH010000008">
    <property type="protein sequence ID" value="MDW0110876.1"/>
    <property type="molecule type" value="Genomic_DNA"/>
</dbReference>
<sequence length="339" mass="38475">MKKTALFTCVIVLLTGTCLLLGFAYSIPDEEKQQGLTGLFDVSKHGAIAYVQYERGKPTLYAKSDQVRQVVQLPADQSIQDLTIMPDGKTVLYVNSDKELNAESTSSLHQVDIQSGEDEVLFTRDAIVMELVIDPKDENRLFYLQAAQFSPYSPGASLYPYDFDVHSYQLDSGEHEQHTELNKYSMASLQVSSEDESIYIQMDDDVDAETDEVVIETKGRVFKIPLVNPNRQLVISIPEDTQDLYDFVLIPDRSELVYQAIAGTNSKGIYEYELFSYNWETQSINQLTELHAYAEYPIYGADGKVYFVVDHEFGERRPDNRLYKMDPDGSNVEEVTLVN</sequence>
<dbReference type="InterPro" id="IPR011042">
    <property type="entry name" value="6-blade_b-propeller_TolB-like"/>
</dbReference>
<comment type="caution">
    <text evidence="1">The sequence shown here is derived from an EMBL/GenBank/DDBJ whole genome shotgun (WGS) entry which is preliminary data.</text>
</comment>
<name>A0ABU4G1X2_9BACL</name>
<keyword evidence="2" id="KW-1185">Reference proteome</keyword>
<dbReference type="SUPFAM" id="SSF82171">
    <property type="entry name" value="DPP6 N-terminal domain-like"/>
    <property type="match status" value="1"/>
</dbReference>
<reference evidence="1 2" key="1">
    <citation type="submission" date="2023-06" db="EMBL/GenBank/DDBJ databases">
        <title>Sporosarcina sp. nov., isolated from Korean traditional fermented seafood 'Jeotgal'.</title>
        <authorList>
            <person name="Yang A.-I."/>
            <person name="Shin N.-R."/>
        </authorList>
    </citation>
    <scope>NUCLEOTIDE SEQUENCE [LARGE SCALE GENOMIC DNA]</scope>
    <source>
        <strain evidence="1 2">KCTC3840</strain>
    </source>
</reference>
<gene>
    <name evidence="1" type="ORF">QT716_12595</name>
</gene>
<proteinExistence type="predicted"/>
<dbReference type="RefSeq" id="WP_317936446.1">
    <property type="nucleotide sequence ID" value="NZ_JAUBDH010000008.1"/>
</dbReference>
<evidence type="ECO:0000313" key="1">
    <source>
        <dbReference type="EMBL" id="MDW0110876.1"/>
    </source>
</evidence>
<accession>A0ABU4G1X2</accession>